<dbReference type="Pfam" id="PF05498">
    <property type="entry name" value="RALF"/>
    <property type="match status" value="1"/>
</dbReference>
<dbReference type="AlphaFoldDB" id="A0A835FJ51"/>
<accession>A0A835FJ51</accession>
<dbReference type="Proteomes" id="UP000636709">
    <property type="component" value="Unassembled WGS sequence"/>
</dbReference>
<keyword evidence="6" id="KW-1133">Transmembrane helix</keyword>
<evidence type="ECO:0008006" key="9">
    <source>
        <dbReference type="Google" id="ProtNLM"/>
    </source>
</evidence>
<keyword evidence="3" id="KW-0732">Signal</keyword>
<evidence type="ECO:0000313" key="8">
    <source>
        <dbReference type="Proteomes" id="UP000636709"/>
    </source>
</evidence>
<keyword evidence="4" id="KW-1015">Disulfide bond</keyword>
<reference evidence="7" key="1">
    <citation type="submission" date="2020-07" db="EMBL/GenBank/DDBJ databases">
        <title>Genome sequence and genetic diversity analysis of an under-domesticated orphan crop, white fonio (Digitaria exilis).</title>
        <authorList>
            <person name="Bennetzen J.L."/>
            <person name="Chen S."/>
            <person name="Ma X."/>
            <person name="Wang X."/>
            <person name="Yssel A.E.J."/>
            <person name="Chaluvadi S.R."/>
            <person name="Johnson M."/>
            <person name="Gangashetty P."/>
            <person name="Hamidou F."/>
            <person name="Sanogo M.D."/>
            <person name="Zwaenepoel A."/>
            <person name="Wallace J."/>
            <person name="Van De Peer Y."/>
            <person name="Van Deynze A."/>
        </authorList>
    </citation>
    <scope>NUCLEOTIDE SEQUENCE</scope>
    <source>
        <tissue evidence="7">Leaves</tissue>
    </source>
</reference>
<dbReference type="GO" id="GO:0019722">
    <property type="term" value="P:calcium-mediated signaling"/>
    <property type="evidence" value="ECO:0007669"/>
    <property type="project" value="TreeGrafter"/>
</dbReference>
<dbReference type="EMBL" id="JACEFO010000662">
    <property type="protein sequence ID" value="KAF8762245.1"/>
    <property type="molecule type" value="Genomic_DNA"/>
</dbReference>
<evidence type="ECO:0000256" key="4">
    <source>
        <dbReference type="ARBA" id="ARBA00023157"/>
    </source>
</evidence>
<protein>
    <recommendedName>
        <fullName evidence="9">Rapid alkalinization factor 1</fullName>
    </recommendedName>
</protein>
<evidence type="ECO:0000256" key="3">
    <source>
        <dbReference type="ARBA" id="ARBA00022729"/>
    </source>
</evidence>
<evidence type="ECO:0000256" key="6">
    <source>
        <dbReference type="SAM" id="Phobius"/>
    </source>
</evidence>
<feature type="region of interest" description="Disordered" evidence="5">
    <location>
        <begin position="79"/>
        <end position="116"/>
    </location>
</feature>
<gene>
    <name evidence="7" type="ORF">HU200_009799</name>
</gene>
<feature type="transmembrane region" description="Helical" evidence="6">
    <location>
        <begin position="164"/>
        <end position="183"/>
    </location>
</feature>
<keyword evidence="8" id="KW-1185">Reference proteome</keyword>
<evidence type="ECO:0000313" key="7">
    <source>
        <dbReference type="EMBL" id="KAF8762245.1"/>
    </source>
</evidence>
<sequence length="292" mass="31291">MHVRRRGTHPSFRPRDQPPTCQPCVSRSSLPTLTRSVCNARDPTRACHRRDHAIMPLVYSDPKSLIHHVCLQRPRAIIRARGPGADRPAPTPTRHPSLSSRSLLSPHQLPPPPLPYNPPSLPLSLTHHQTPLFLSLFTLALLHHHIRNSKKASRLSAFAMARQLRAAALLLAVVAVSVAALTAPASAGGAVSAGDLLVVRRGGGRACRGGTVGECMEYFDVDAEGEGDVAGMATGGSKRRVLQGGSGYIGYDALRRDNVPCSQRGASYYNCQPGAEANPYSRGCSAITQCRG</sequence>
<keyword evidence="6" id="KW-0812">Transmembrane</keyword>
<keyword evidence="2" id="KW-0372">Hormone</keyword>
<dbReference type="GO" id="GO:0009506">
    <property type="term" value="C:plasmodesma"/>
    <property type="evidence" value="ECO:0007669"/>
    <property type="project" value="TreeGrafter"/>
</dbReference>
<dbReference type="InterPro" id="IPR008801">
    <property type="entry name" value="RALF"/>
</dbReference>
<comment type="similarity">
    <text evidence="1">Belongs to the plant rapid alkalinization factor (RALF) family.</text>
</comment>
<evidence type="ECO:0000256" key="5">
    <source>
        <dbReference type="SAM" id="MobiDB-lite"/>
    </source>
</evidence>
<feature type="compositionally biased region" description="Low complexity" evidence="5">
    <location>
        <begin position="92"/>
        <end position="107"/>
    </location>
</feature>
<keyword evidence="6" id="KW-0472">Membrane</keyword>
<dbReference type="PANTHER" id="PTHR33136">
    <property type="entry name" value="RAPID ALKALINIZATION FACTOR-LIKE"/>
    <property type="match status" value="1"/>
</dbReference>
<evidence type="ECO:0000256" key="1">
    <source>
        <dbReference type="ARBA" id="ARBA00009178"/>
    </source>
</evidence>
<feature type="region of interest" description="Disordered" evidence="5">
    <location>
        <begin position="1"/>
        <end position="26"/>
    </location>
</feature>
<comment type="caution">
    <text evidence="7">The sequence shown here is derived from an EMBL/GenBank/DDBJ whole genome shotgun (WGS) entry which is preliminary data.</text>
</comment>
<proteinExistence type="inferred from homology"/>
<dbReference type="PANTHER" id="PTHR33136:SF13">
    <property type="entry name" value="OS10G0328900 PROTEIN"/>
    <property type="match status" value="1"/>
</dbReference>
<organism evidence="7 8">
    <name type="scientific">Digitaria exilis</name>
    <dbReference type="NCBI Taxonomy" id="1010633"/>
    <lineage>
        <taxon>Eukaryota</taxon>
        <taxon>Viridiplantae</taxon>
        <taxon>Streptophyta</taxon>
        <taxon>Embryophyta</taxon>
        <taxon>Tracheophyta</taxon>
        <taxon>Spermatophyta</taxon>
        <taxon>Magnoliopsida</taxon>
        <taxon>Liliopsida</taxon>
        <taxon>Poales</taxon>
        <taxon>Poaceae</taxon>
        <taxon>PACMAD clade</taxon>
        <taxon>Panicoideae</taxon>
        <taxon>Panicodae</taxon>
        <taxon>Paniceae</taxon>
        <taxon>Anthephorinae</taxon>
        <taxon>Digitaria</taxon>
    </lineage>
</organism>
<evidence type="ECO:0000256" key="2">
    <source>
        <dbReference type="ARBA" id="ARBA00022702"/>
    </source>
</evidence>
<dbReference type="OrthoDB" id="1613518at2759"/>
<name>A0A835FJ51_9POAL</name>
<dbReference type="GO" id="GO:0005179">
    <property type="term" value="F:hormone activity"/>
    <property type="evidence" value="ECO:0007669"/>
    <property type="project" value="UniProtKB-KW"/>
</dbReference>